<evidence type="ECO:0000313" key="1">
    <source>
        <dbReference type="EMBL" id="MBX41616.1"/>
    </source>
</evidence>
<name>A0A2P2NGJ9_RHIMU</name>
<protein>
    <submittedName>
        <fullName evidence="1">Uncharacterized protein</fullName>
    </submittedName>
</protein>
<organism evidence="1">
    <name type="scientific">Rhizophora mucronata</name>
    <name type="common">Asiatic mangrove</name>
    <dbReference type="NCBI Taxonomy" id="61149"/>
    <lineage>
        <taxon>Eukaryota</taxon>
        <taxon>Viridiplantae</taxon>
        <taxon>Streptophyta</taxon>
        <taxon>Embryophyta</taxon>
        <taxon>Tracheophyta</taxon>
        <taxon>Spermatophyta</taxon>
        <taxon>Magnoliopsida</taxon>
        <taxon>eudicotyledons</taxon>
        <taxon>Gunneridae</taxon>
        <taxon>Pentapetalae</taxon>
        <taxon>rosids</taxon>
        <taxon>fabids</taxon>
        <taxon>Malpighiales</taxon>
        <taxon>Rhizophoraceae</taxon>
        <taxon>Rhizophora</taxon>
    </lineage>
</organism>
<accession>A0A2P2NGJ9</accession>
<sequence length="33" mass="3817">MIQTTVQLSMVNVKIAYRSFKILSLFSKDKVNL</sequence>
<proteinExistence type="predicted"/>
<dbReference type="AlphaFoldDB" id="A0A2P2NGJ9"/>
<reference evidence="1" key="1">
    <citation type="submission" date="2018-02" db="EMBL/GenBank/DDBJ databases">
        <title>Rhizophora mucronata_Transcriptome.</title>
        <authorList>
            <person name="Meera S.P."/>
            <person name="Sreeshan A."/>
            <person name="Augustine A."/>
        </authorList>
    </citation>
    <scope>NUCLEOTIDE SEQUENCE</scope>
    <source>
        <tissue evidence="1">Leaf</tissue>
    </source>
</reference>
<dbReference type="EMBL" id="GGEC01061132">
    <property type="protein sequence ID" value="MBX41616.1"/>
    <property type="molecule type" value="Transcribed_RNA"/>
</dbReference>